<keyword evidence="5" id="KW-0862">Zinc</keyword>
<feature type="domain" description="DD-carboxypeptidase/endopeptidase Mpg-like N-terminal" evidence="8">
    <location>
        <begin position="51"/>
        <end position="105"/>
    </location>
</feature>
<evidence type="ECO:0000313" key="10">
    <source>
        <dbReference type="Proteomes" id="UP001158049"/>
    </source>
</evidence>
<dbReference type="Gene3D" id="2.70.70.10">
    <property type="entry name" value="Glucose Permease (Domain IIA)"/>
    <property type="match status" value="1"/>
</dbReference>
<evidence type="ECO:0000256" key="4">
    <source>
        <dbReference type="ARBA" id="ARBA00022801"/>
    </source>
</evidence>
<name>A0ABY1QEC8_9BURK</name>
<dbReference type="SUPFAM" id="SSF51261">
    <property type="entry name" value="Duplicated hybrid motif"/>
    <property type="match status" value="1"/>
</dbReference>
<dbReference type="Pfam" id="PF01551">
    <property type="entry name" value="Peptidase_M23"/>
    <property type="match status" value="1"/>
</dbReference>
<dbReference type="CDD" id="cd12797">
    <property type="entry name" value="M23_peptidase"/>
    <property type="match status" value="1"/>
</dbReference>
<dbReference type="InterPro" id="IPR011055">
    <property type="entry name" value="Dup_hybrid_motif"/>
</dbReference>
<keyword evidence="4 9" id="KW-0378">Hydrolase</keyword>
<keyword evidence="10" id="KW-1185">Reference proteome</keyword>
<dbReference type="Proteomes" id="UP001158049">
    <property type="component" value="Unassembled WGS sequence"/>
</dbReference>
<sequence length="421" mass="45966">MALCAFGAAGVAPMAPDASDLPVQSIVEELALPTLAEQIARVTPSTQTFINEERVRSGDTLAALMQRLGIADDEAAAFIKSDPIARGIMQLKVGKRIQAQTNTEGRLVWMSAADNDIRDSSPVRNLVIRRDGTGFKASLAAAALEKRVEMRSGEIRSSLFAATDVAQIPDAVASQIVDMFSTSIDFATDLRRGDRFNVVYETFWQDGEYVRPGRILAAEFRNGNSTYETVWFEEPGKSGGYFGFDGRSLKKAFLKSPLEFSRVSSGFSMRMHPISGKWRAHKGVDFAAATGTPIRASGDGVVDFAGSQNGYGNVVVIKHWSNYSTAYAHMSRFASNLRPGQKVNQGDVIGYVGTTGWSTGPHLHYEFRVNNEPRDPLTVDMPNVQPLAGAELQRFRKVAGDMTHRFALMLPQEDTAKVASN</sequence>
<accession>A0ABY1QEC8</accession>
<dbReference type="Pfam" id="PF22310">
    <property type="entry name" value="NMB0315_dom_I"/>
    <property type="match status" value="1"/>
</dbReference>
<keyword evidence="2" id="KW-0645">Protease</keyword>
<evidence type="ECO:0000256" key="6">
    <source>
        <dbReference type="ARBA" id="ARBA00023049"/>
    </source>
</evidence>
<evidence type="ECO:0000256" key="5">
    <source>
        <dbReference type="ARBA" id="ARBA00022833"/>
    </source>
</evidence>
<dbReference type="GO" id="GO:0016787">
    <property type="term" value="F:hydrolase activity"/>
    <property type="evidence" value="ECO:0007669"/>
    <property type="project" value="UniProtKB-KW"/>
</dbReference>
<gene>
    <name evidence="9" type="ORF">SAMN06295970_114127</name>
</gene>
<dbReference type="Gene3D" id="3.10.450.350">
    <property type="match status" value="2"/>
</dbReference>
<evidence type="ECO:0000313" key="9">
    <source>
        <dbReference type="EMBL" id="SMP69070.1"/>
    </source>
</evidence>
<comment type="cofactor">
    <cofactor evidence="1">
        <name>Zn(2+)</name>
        <dbReference type="ChEBI" id="CHEBI:29105"/>
    </cofactor>
</comment>
<proteinExistence type="predicted"/>
<dbReference type="PANTHER" id="PTHR21666:SF288">
    <property type="entry name" value="CELL DIVISION PROTEIN YTFB"/>
    <property type="match status" value="1"/>
</dbReference>
<feature type="domain" description="M23ase beta-sheet core" evidence="7">
    <location>
        <begin position="280"/>
        <end position="376"/>
    </location>
</feature>
<dbReference type="InterPro" id="IPR054512">
    <property type="entry name" value="NMB0315-like_N"/>
</dbReference>
<keyword evidence="3" id="KW-0479">Metal-binding</keyword>
<evidence type="ECO:0000256" key="1">
    <source>
        <dbReference type="ARBA" id="ARBA00001947"/>
    </source>
</evidence>
<dbReference type="PANTHER" id="PTHR21666">
    <property type="entry name" value="PEPTIDASE-RELATED"/>
    <property type="match status" value="1"/>
</dbReference>
<evidence type="ECO:0000256" key="3">
    <source>
        <dbReference type="ARBA" id="ARBA00022723"/>
    </source>
</evidence>
<dbReference type="InterPro" id="IPR016047">
    <property type="entry name" value="M23ase_b-sheet_dom"/>
</dbReference>
<keyword evidence="6" id="KW-0482">Metalloprotease</keyword>
<organism evidence="9 10">
    <name type="scientific">Noviherbaspirillum suwonense</name>
    <dbReference type="NCBI Taxonomy" id="1224511"/>
    <lineage>
        <taxon>Bacteria</taxon>
        <taxon>Pseudomonadati</taxon>
        <taxon>Pseudomonadota</taxon>
        <taxon>Betaproteobacteria</taxon>
        <taxon>Burkholderiales</taxon>
        <taxon>Oxalobacteraceae</taxon>
        <taxon>Noviherbaspirillum</taxon>
    </lineage>
</organism>
<evidence type="ECO:0000256" key="2">
    <source>
        <dbReference type="ARBA" id="ARBA00022670"/>
    </source>
</evidence>
<evidence type="ECO:0000259" key="8">
    <source>
        <dbReference type="Pfam" id="PF22310"/>
    </source>
</evidence>
<evidence type="ECO:0000259" key="7">
    <source>
        <dbReference type="Pfam" id="PF01551"/>
    </source>
</evidence>
<reference evidence="9 10" key="1">
    <citation type="submission" date="2017-05" db="EMBL/GenBank/DDBJ databases">
        <authorList>
            <person name="Varghese N."/>
            <person name="Submissions S."/>
        </authorList>
    </citation>
    <scope>NUCLEOTIDE SEQUENCE [LARGE SCALE GENOMIC DNA]</scope>
    <source>
        <strain evidence="9 10">DSM 26001</strain>
    </source>
</reference>
<dbReference type="InterPro" id="IPR050570">
    <property type="entry name" value="Cell_wall_metabolism_enzyme"/>
</dbReference>
<comment type="caution">
    <text evidence="9">The sequence shown here is derived from an EMBL/GenBank/DDBJ whole genome shotgun (WGS) entry which is preliminary data.</text>
</comment>
<protein>
    <submittedName>
        <fullName evidence="9">Murein DD-endopeptidase MepM and murein hydrolase activator NlpD, contain LysM domain</fullName>
    </submittedName>
</protein>
<dbReference type="EMBL" id="FXUL01000014">
    <property type="protein sequence ID" value="SMP69070.1"/>
    <property type="molecule type" value="Genomic_DNA"/>
</dbReference>